<accession>A0AAN1EXU3</accession>
<reference evidence="1 2" key="1">
    <citation type="journal article" date="2017" name="Front. Immunol.">
        <title>Complete Genome Sequence of Lactobacillus casei LC5, a Potential Probiotics for Atopic Dermatitis.</title>
        <authorList>
            <person name="Kang J."/>
            <person name="Chung W.H."/>
            <person name="Lim T.J."/>
            <person name="Whon T.W."/>
            <person name="Lim S."/>
            <person name="Nam Y.D."/>
        </authorList>
    </citation>
    <scope>NUCLEOTIDE SEQUENCE [LARGE SCALE GENOMIC DNA]</scope>
    <source>
        <strain evidence="1 2">LC5</strain>
    </source>
</reference>
<protein>
    <submittedName>
        <fullName evidence="1">Uncharacterized protein</fullName>
    </submittedName>
</protein>
<sequence length="71" mass="8233">MAAFFSFHAVLAVFTLFFKNQKEFRNHSLINKIMRMMSLILVTFHIKTASGKRSDRDTSAALVKTRKKLKI</sequence>
<dbReference type="Proteomes" id="UP000195609">
    <property type="component" value="Chromosome"/>
</dbReference>
<gene>
    <name evidence="1" type="ORF">BGL52_01300</name>
</gene>
<proteinExistence type="predicted"/>
<evidence type="ECO:0000313" key="1">
    <source>
        <dbReference type="EMBL" id="ARY90465.1"/>
    </source>
</evidence>
<name>A0AAN1EXU3_LACCA</name>
<organism evidence="1 2">
    <name type="scientific">Lacticaseibacillus casei</name>
    <name type="common">Lactobacillus casei</name>
    <dbReference type="NCBI Taxonomy" id="1582"/>
    <lineage>
        <taxon>Bacteria</taxon>
        <taxon>Bacillati</taxon>
        <taxon>Bacillota</taxon>
        <taxon>Bacilli</taxon>
        <taxon>Lactobacillales</taxon>
        <taxon>Lactobacillaceae</taxon>
        <taxon>Lacticaseibacillus</taxon>
    </lineage>
</organism>
<dbReference type="AlphaFoldDB" id="A0AAN1EXU3"/>
<dbReference type="EMBL" id="CP017065">
    <property type="protein sequence ID" value="ARY90465.1"/>
    <property type="molecule type" value="Genomic_DNA"/>
</dbReference>
<evidence type="ECO:0000313" key="2">
    <source>
        <dbReference type="Proteomes" id="UP000195609"/>
    </source>
</evidence>